<keyword evidence="2" id="KW-1185">Reference proteome</keyword>
<sequence>METSTGFDIVGITGPQWTESELQSLSEELASEVNGGFTSVVIGAETLMQVFDADDPRQLLELGLTNLNESDIELPSSPESTSIPFNPGFVPPDLIPWITGWGAALLLQPEESTSLSTESIVQALDDLYAMRGGWGTEPIVVTIHYPSEAENPSFYRAEGVQNDSTE</sequence>
<accession>A0AAV3UJJ1</accession>
<comment type="caution">
    <text evidence="1">The sequence shown here is derived from an EMBL/GenBank/DDBJ whole genome shotgun (WGS) entry which is preliminary data.</text>
</comment>
<dbReference type="AlphaFoldDB" id="A0AAV3UJJ1"/>
<organism evidence="1 2">
    <name type="scientific">Haladaptatus pallidirubidus</name>
    <dbReference type="NCBI Taxonomy" id="1008152"/>
    <lineage>
        <taxon>Archaea</taxon>
        <taxon>Methanobacteriati</taxon>
        <taxon>Methanobacteriota</taxon>
        <taxon>Stenosarchaea group</taxon>
        <taxon>Halobacteria</taxon>
        <taxon>Halobacteriales</taxon>
        <taxon>Haladaptataceae</taxon>
        <taxon>Haladaptatus</taxon>
    </lineage>
</organism>
<dbReference type="EMBL" id="BAABKX010000013">
    <property type="protein sequence ID" value="GAA5053692.1"/>
    <property type="molecule type" value="Genomic_DNA"/>
</dbReference>
<protein>
    <submittedName>
        <fullName evidence="1">Uncharacterized protein</fullName>
    </submittedName>
</protein>
<evidence type="ECO:0000313" key="1">
    <source>
        <dbReference type="EMBL" id="GAA5053692.1"/>
    </source>
</evidence>
<dbReference type="GeneID" id="68616820"/>
<reference evidence="1 2" key="1">
    <citation type="journal article" date="2019" name="Int. J. Syst. Evol. Microbiol.">
        <title>The Global Catalogue of Microorganisms (GCM) 10K type strain sequencing project: providing services to taxonomists for standard genome sequencing and annotation.</title>
        <authorList>
            <consortium name="The Broad Institute Genomics Platform"/>
            <consortium name="The Broad Institute Genome Sequencing Center for Infectious Disease"/>
            <person name="Wu L."/>
            <person name="Ma J."/>
        </authorList>
    </citation>
    <scope>NUCLEOTIDE SEQUENCE [LARGE SCALE GENOMIC DNA]</scope>
    <source>
        <strain evidence="1 2">JCM 17504</strain>
    </source>
</reference>
<dbReference type="RefSeq" id="WP_227778505.1">
    <property type="nucleotide sequence ID" value="NZ_BAABKX010000013.1"/>
</dbReference>
<proteinExistence type="predicted"/>
<dbReference type="Proteomes" id="UP001501729">
    <property type="component" value="Unassembled WGS sequence"/>
</dbReference>
<name>A0AAV3UJJ1_9EURY</name>
<evidence type="ECO:0000313" key="2">
    <source>
        <dbReference type="Proteomes" id="UP001501729"/>
    </source>
</evidence>
<gene>
    <name evidence="1" type="ORF">GCM10025751_31280</name>
</gene>